<dbReference type="InterPro" id="IPR032812">
    <property type="entry name" value="SbsA_Ig"/>
</dbReference>
<feature type="chain" id="PRO_5020790708" evidence="2">
    <location>
        <begin position="26"/>
        <end position="965"/>
    </location>
</feature>
<dbReference type="PROSITE" id="PS51257">
    <property type="entry name" value="PROKAR_LIPOPROTEIN"/>
    <property type="match status" value="1"/>
</dbReference>
<feature type="domain" description="SbsA Ig-like" evidence="4">
    <location>
        <begin position="609"/>
        <end position="718"/>
    </location>
</feature>
<keyword evidence="6" id="KW-1185">Reference proteome</keyword>
<dbReference type="Pfam" id="PF00791">
    <property type="entry name" value="ZU5"/>
    <property type="match status" value="1"/>
</dbReference>
<evidence type="ECO:0000256" key="1">
    <source>
        <dbReference type="ARBA" id="ARBA00022729"/>
    </source>
</evidence>
<evidence type="ECO:0000256" key="2">
    <source>
        <dbReference type="SAM" id="SignalP"/>
    </source>
</evidence>
<dbReference type="InterPro" id="IPR000906">
    <property type="entry name" value="ZU5_dom"/>
</dbReference>
<dbReference type="Gene3D" id="2.60.220.30">
    <property type="match status" value="1"/>
</dbReference>
<evidence type="ECO:0000313" key="5">
    <source>
        <dbReference type="EMBL" id="TGL57928.1"/>
    </source>
</evidence>
<organism evidence="5 6">
    <name type="scientific">Leptospira ognonensis</name>
    <dbReference type="NCBI Taxonomy" id="2484945"/>
    <lineage>
        <taxon>Bacteria</taxon>
        <taxon>Pseudomonadati</taxon>
        <taxon>Spirochaetota</taxon>
        <taxon>Spirochaetia</taxon>
        <taxon>Leptospirales</taxon>
        <taxon>Leptospiraceae</taxon>
        <taxon>Leptospira</taxon>
    </lineage>
</organism>
<sequence>MQTIRKWVGAAYALIIFSSSFMSCAAFLDEKGKFSLFSESKIQDPIALRNQFLSASVFFRGNGTVTENVGTSGGRVSNGSVAVDVPSGALSSDTQISVSVEEMSESDVPGLTPVAAKIVLSPDGLTFAKPVTLTVKYDAAKVASKVQNELTQIYYYNPATNDWEQQTTTVDIAKGTLTTELNHFSTYGALHINIEKIVSRIITDSSSIRTAATQFRTYLQRFRRTNDRNNFYSLYNQTLLPFLNIVKAEYAPAKDPLLLTFTNDDFDQDGARNSSDTYPYDPSNGNDTIAPTVVSGTPVTNVLPLAPGNNFVVTFNEPVNELTVLYAGFVSKDQNLYAPLKFKSISSDRKTVTYTNEFTLDSDSNYAFYINGVTDEIGNYLAGYRIVTSFHTADVTSPQVVKMEPEGMGLDPAGITQIVVHFNEPMKEAGLELTKLIGFGDPELEYVSLSADKKIATYNIKATTPLRGSAAYGLKVDESLKDLSSNPIAVGGRIYFFGTADNEPPTITNYEPQGNTVAQTTRDLYLTVSEDIDSSNLSSLISVEDETGANVIPITNVSYDSSLRKISIQVAANSFTEKKKYNIKVSAGLKDGIGNATQVASLHPFEIGDTTPPSILSVSPEMEYNLVHFGGLQLKIKFNEAMDRQSLFTNPIVLKNLTDNTELPISLSSYDDYLNEATFYVDGEILGSYKEYNFMTSTSYTDRAGLIVQNSKTGYFTTTADQLIPSNPTVSKSNLVTCNNGYRLRTEFSRKIAFPEEPNYHSVEAKFNYSLSRYTYGYLPGVVGTNRNFCEVRRQDYYKPNPEFISCISILWGNPWGIVCWLLPTTVYAGSYDIAGPCKGYNYSGVTRQTSLDLRTVSYSADAKTSTFSTQLGTSFKVIPTNDNFCQRMDYNTNYAYIGSIKYPVIAPEGYNCNELNTYVWPEITSHSYATDFVDLNNKTFRFSRWNYGYWQAYSQNPKTNECSN</sequence>
<dbReference type="InterPro" id="IPR014755">
    <property type="entry name" value="Cu-Rt/internalin_Ig-like"/>
</dbReference>
<feature type="domain" description="SbsA Ig-like" evidence="4">
    <location>
        <begin position="394"/>
        <end position="489"/>
    </location>
</feature>
<evidence type="ECO:0000259" key="3">
    <source>
        <dbReference type="Pfam" id="PF00791"/>
    </source>
</evidence>
<dbReference type="Pfam" id="PF13205">
    <property type="entry name" value="Big_5"/>
    <property type="match status" value="4"/>
</dbReference>
<evidence type="ECO:0000313" key="6">
    <source>
        <dbReference type="Proteomes" id="UP000297693"/>
    </source>
</evidence>
<dbReference type="OrthoDB" id="319717at2"/>
<feature type="domain" description="ZU5" evidence="3">
    <location>
        <begin position="67"/>
        <end position="143"/>
    </location>
</feature>
<feature type="domain" description="SbsA Ig-like" evidence="4">
    <location>
        <begin position="287"/>
        <end position="392"/>
    </location>
</feature>
<name>A0A4R9JZU7_9LEPT</name>
<dbReference type="EMBL" id="RQGD01000034">
    <property type="protein sequence ID" value="TGL57928.1"/>
    <property type="molecule type" value="Genomic_DNA"/>
</dbReference>
<dbReference type="AlphaFoldDB" id="A0A4R9JZU7"/>
<dbReference type="Gene3D" id="2.60.40.1220">
    <property type="match status" value="1"/>
</dbReference>
<feature type="signal peptide" evidence="2">
    <location>
        <begin position="1"/>
        <end position="25"/>
    </location>
</feature>
<proteinExistence type="predicted"/>
<keyword evidence="1 2" id="KW-0732">Signal</keyword>
<dbReference type="Proteomes" id="UP000297693">
    <property type="component" value="Unassembled WGS sequence"/>
</dbReference>
<comment type="caution">
    <text evidence="5">The sequence shown here is derived from an EMBL/GenBank/DDBJ whole genome shotgun (WGS) entry which is preliminary data.</text>
</comment>
<feature type="domain" description="SbsA Ig-like" evidence="4">
    <location>
        <begin position="501"/>
        <end position="596"/>
    </location>
</feature>
<evidence type="ECO:0000259" key="4">
    <source>
        <dbReference type="Pfam" id="PF13205"/>
    </source>
</evidence>
<protein>
    <submittedName>
        <fullName evidence="5">Ig-like protein</fullName>
    </submittedName>
</protein>
<accession>A0A4R9JZU7</accession>
<gene>
    <name evidence="5" type="ORF">EHQ58_11030</name>
</gene>
<dbReference type="RefSeq" id="WP_135623947.1">
    <property type="nucleotide sequence ID" value="NZ_RQGD01000034.1"/>
</dbReference>
<reference evidence="5" key="1">
    <citation type="journal article" date="2019" name="PLoS Negl. Trop. Dis.">
        <title>Revisiting the worldwide diversity of Leptospira species in the environment.</title>
        <authorList>
            <person name="Vincent A.T."/>
            <person name="Schiettekatte O."/>
            <person name="Bourhy P."/>
            <person name="Veyrier F.J."/>
            <person name="Picardeau M."/>
        </authorList>
    </citation>
    <scope>NUCLEOTIDE SEQUENCE [LARGE SCALE GENOMIC DNA]</scope>
    <source>
        <strain evidence="5">201702476</strain>
    </source>
</reference>